<dbReference type="PROSITE" id="PS00028">
    <property type="entry name" value="ZINC_FINGER_C2H2_1"/>
    <property type="match status" value="1"/>
</dbReference>
<gene>
    <name evidence="4" type="ORF">K469DRAFT_756123</name>
</gene>
<evidence type="ECO:0000313" key="5">
    <source>
        <dbReference type="Proteomes" id="UP000800200"/>
    </source>
</evidence>
<protein>
    <recommendedName>
        <fullName evidence="3">C2H2-type domain-containing protein</fullName>
    </recommendedName>
</protein>
<keyword evidence="1" id="KW-0863">Zinc-finger</keyword>
<evidence type="ECO:0000256" key="2">
    <source>
        <dbReference type="SAM" id="MobiDB-lite"/>
    </source>
</evidence>
<dbReference type="Proteomes" id="UP000800200">
    <property type="component" value="Unassembled WGS sequence"/>
</dbReference>
<dbReference type="EMBL" id="ML994728">
    <property type="protein sequence ID" value="KAF2175609.1"/>
    <property type="molecule type" value="Genomic_DNA"/>
</dbReference>
<keyword evidence="1" id="KW-0479">Metal-binding</keyword>
<evidence type="ECO:0000256" key="1">
    <source>
        <dbReference type="PROSITE-ProRule" id="PRU00042"/>
    </source>
</evidence>
<reference evidence="4" key="1">
    <citation type="journal article" date="2020" name="Stud. Mycol.">
        <title>101 Dothideomycetes genomes: a test case for predicting lifestyles and emergence of pathogens.</title>
        <authorList>
            <person name="Haridas S."/>
            <person name="Albert R."/>
            <person name="Binder M."/>
            <person name="Bloem J."/>
            <person name="Labutti K."/>
            <person name="Salamov A."/>
            <person name="Andreopoulos B."/>
            <person name="Baker S."/>
            <person name="Barry K."/>
            <person name="Bills G."/>
            <person name="Bluhm B."/>
            <person name="Cannon C."/>
            <person name="Castanera R."/>
            <person name="Culley D."/>
            <person name="Daum C."/>
            <person name="Ezra D."/>
            <person name="Gonzalez J."/>
            <person name="Henrissat B."/>
            <person name="Kuo A."/>
            <person name="Liang C."/>
            <person name="Lipzen A."/>
            <person name="Lutzoni F."/>
            <person name="Magnuson J."/>
            <person name="Mondo S."/>
            <person name="Nolan M."/>
            <person name="Ohm R."/>
            <person name="Pangilinan J."/>
            <person name="Park H.-J."/>
            <person name="Ramirez L."/>
            <person name="Alfaro M."/>
            <person name="Sun H."/>
            <person name="Tritt A."/>
            <person name="Yoshinaga Y."/>
            <person name="Zwiers L.-H."/>
            <person name="Turgeon B."/>
            <person name="Goodwin S."/>
            <person name="Spatafora J."/>
            <person name="Crous P."/>
            <person name="Grigoriev I."/>
        </authorList>
    </citation>
    <scope>NUCLEOTIDE SEQUENCE</scope>
    <source>
        <strain evidence="4">CBS 207.26</strain>
    </source>
</reference>
<accession>A0A6A6DBN1</accession>
<evidence type="ECO:0000259" key="3">
    <source>
        <dbReference type="PROSITE" id="PS50157"/>
    </source>
</evidence>
<proteinExistence type="predicted"/>
<feature type="region of interest" description="Disordered" evidence="2">
    <location>
        <begin position="171"/>
        <end position="191"/>
    </location>
</feature>
<keyword evidence="5" id="KW-1185">Reference proteome</keyword>
<dbReference type="PROSITE" id="PS50157">
    <property type="entry name" value="ZINC_FINGER_C2H2_2"/>
    <property type="match status" value="1"/>
</dbReference>
<dbReference type="AlphaFoldDB" id="A0A6A6DBN1"/>
<name>A0A6A6DBN1_9PEZI</name>
<evidence type="ECO:0000313" key="4">
    <source>
        <dbReference type="EMBL" id="KAF2175609.1"/>
    </source>
</evidence>
<dbReference type="InterPro" id="IPR013087">
    <property type="entry name" value="Znf_C2H2_type"/>
</dbReference>
<feature type="compositionally biased region" description="Acidic residues" evidence="2">
    <location>
        <begin position="116"/>
        <end position="126"/>
    </location>
</feature>
<feature type="domain" description="C2H2-type" evidence="3">
    <location>
        <begin position="71"/>
        <end position="99"/>
    </location>
</feature>
<keyword evidence="1" id="KW-0862">Zinc</keyword>
<dbReference type="Gene3D" id="3.30.160.60">
    <property type="entry name" value="Classic Zinc Finger"/>
    <property type="match status" value="1"/>
</dbReference>
<dbReference type="SMART" id="SM00355">
    <property type="entry name" value="ZnF_C2H2"/>
    <property type="match status" value="2"/>
</dbReference>
<dbReference type="GO" id="GO:0008270">
    <property type="term" value="F:zinc ion binding"/>
    <property type="evidence" value="ECO:0007669"/>
    <property type="project" value="UniProtKB-KW"/>
</dbReference>
<feature type="region of interest" description="Disordered" evidence="2">
    <location>
        <begin position="92"/>
        <end position="126"/>
    </location>
</feature>
<organism evidence="4 5">
    <name type="scientific">Zopfia rhizophila CBS 207.26</name>
    <dbReference type="NCBI Taxonomy" id="1314779"/>
    <lineage>
        <taxon>Eukaryota</taxon>
        <taxon>Fungi</taxon>
        <taxon>Dikarya</taxon>
        <taxon>Ascomycota</taxon>
        <taxon>Pezizomycotina</taxon>
        <taxon>Dothideomycetes</taxon>
        <taxon>Dothideomycetes incertae sedis</taxon>
        <taxon>Zopfiaceae</taxon>
        <taxon>Zopfia</taxon>
    </lineage>
</organism>
<sequence>MASRLPIQPLPQRVTGQSVDSAQDIPAITSDFGECQPRFRCDHPDCARQPFTTQYTLQRHTDTIHEQRQLDYCRECLKWFNRQDNLKAHQKRCHPEPPEAAPNETSITDGNITLPEDWEPPEEEWLEEKGLGRCERKLEALIQQAKEDQLLSTPRGTRHNRVDQSEFLVLGNDQTDQGPGDRGQLEGEAEQTDRYGVYDGELGHLMSGGFFEFLVSDSS</sequence>